<name>A0ABQ4XM64_9ASTR</name>
<feature type="compositionally biased region" description="Basic and acidic residues" evidence="1">
    <location>
        <begin position="311"/>
        <end position="324"/>
    </location>
</feature>
<evidence type="ECO:0000313" key="2">
    <source>
        <dbReference type="EMBL" id="GJS65950.1"/>
    </source>
</evidence>
<feature type="region of interest" description="Disordered" evidence="1">
    <location>
        <begin position="290"/>
        <end position="403"/>
    </location>
</feature>
<evidence type="ECO:0000256" key="1">
    <source>
        <dbReference type="SAM" id="MobiDB-lite"/>
    </source>
</evidence>
<evidence type="ECO:0000313" key="3">
    <source>
        <dbReference type="Proteomes" id="UP001151760"/>
    </source>
</evidence>
<accession>A0ABQ4XM64</accession>
<dbReference type="Proteomes" id="UP001151760">
    <property type="component" value="Unassembled WGS sequence"/>
</dbReference>
<feature type="compositionally biased region" description="Acidic residues" evidence="1">
    <location>
        <begin position="325"/>
        <end position="347"/>
    </location>
</feature>
<feature type="region of interest" description="Disordered" evidence="1">
    <location>
        <begin position="704"/>
        <end position="729"/>
    </location>
</feature>
<keyword evidence="3" id="KW-1185">Reference proteome</keyword>
<organism evidence="2 3">
    <name type="scientific">Tanacetum coccineum</name>
    <dbReference type="NCBI Taxonomy" id="301880"/>
    <lineage>
        <taxon>Eukaryota</taxon>
        <taxon>Viridiplantae</taxon>
        <taxon>Streptophyta</taxon>
        <taxon>Embryophyta</taxon>
        <taxon>Tracheophyta</taxon>
        <taxon>Spermatophyta</taxon>
        <taxon>Magnoliopsida</taxon>
        <taxon>eudicotyledons</taxon>
        <taxon>Gunneridae</taxon>
        <taxon>Pentapetalae</taxon>
        <taxon>asterids</taxon>
        <taxon>campanulids</taxon>
        <taxon>Asterales</taxon>
        <taxon>Asteraceae</taxon>
        <taxon>Asteroideae</taxon>
        <taxon>Anthemideae</taxon>
        <taxon>Anthemidinae</taxon>
        <taxon>Tanacetum</taxon>
    </lineage>
</organism>
<feature type="compositionally biased region" description="Acidic residues" evidence="1">
    <location>
        <begin position="393"/>
        <end position="403"/>
    </location>
</feature>
<reference evidence="2" key="1">
    <citation type="journal article" date="2022" name="Int. J. Mol. Sci.">
        <title>Draft Genome of Tanacetum Coccineum: Genomic Comparison of Closely Related Tanacetum-Family Plants.</title>
        <authorList>
            <person name="Yamashiro T."/>
            <person name="Shiraishi A."/>
            <person name="Nakayama K."/>
            <person name="Satake H."/>
        </authorList>
    </citation>
    <scope>NUCLEOTIDE SEQUENCE</scope>
</reference>
<evidence type="ECO:0008006" key="4">
    <source>
        <dbReference type="Google" id="ProtNLM"/>
    </source>
</evidence>
<reference evidence="2" key="2">
    <citation type="submission" date="2022-01" db="EMBL/GenBank/DDBJ databases">
        <authorList>
            <person name="Yamashiro T."/>
            <person name="Shiraishi A."/>
            <person name="Satake H."/>
            <person name="Nakayama K."/>
        </authorList>
    </citation>
    <scope>NUCLEOTIDE SEQUENCE</scope>
</reference>
<dbReference type="EMBL" id="BQNB010009615">
    <property type="protein sequence ID" value="GJS65950.1"/>
    <property type="molecule type" value="Genomic_DNA"/>
</dbReference>
<protein>
    <recommendedName>
        <fullName evidence="4">Monodehydroascorbate reductase</fullName>
    </recommendedName>
</protein>
<sequence>MSFITAQQAKLDLELAPKEKRLDIGKCNGRLNLGKTQREPTFQVVLDALALTPCYSTFLTTADVLEVYMHQFWDSIHKHDISYRVHGQDFDELPTDEVIVSFFKEHGHTREIKLIIYFVVDQMHQPWRTFATIINRSLSGKTTGLDKLRLSRAQILWGMYYKKNVDYVELLWEHFTYQINNKGYKKQEKMDDYLINPLRFISANEVSQLYGARLPESMTSPEMRETKAYKIYLGYATGVTPLKKAIRDTLSVFVSKKKAHAKADRGKGIELLLDATLLEDAQLKKAIKKSRQETHKLQVSGSSEGANFESKVPDESKAKSSDTRDGEDDNKSDDNNDEGSESDDDGGNDAQDSERTDSDEEENPNLNLNIDKEEETQEKEYVHSTDYYVPTNEETDDENKEFDDEEYDDLYKDVNMRSKVTKHEEVGKGDVDMTNATRESGSKEKSYKQVVEDAHVTLTTSQKTEGSKQSSFVSSDFVSKFLILDNVPPVVNEVTSLMNVKVRQEESSTQAPPLLLVHSTPTPKPTTEPSTTLIPALPDFYSLFGFDHRVSTLEKELSQVKQVDHSAQIFTSIRSQILAMMDDHLSTRIGFATQMVLQSYTSEIKKKAQEEKDRYIDLVEKSIKDIIKDEIKSQLPRILPKEVSDTATSLTEFELKKILLDKIHKIKSYQAAPEHKELYKALVKSYKLDKEVFESYGNTYSLKRARDDKDNDEDPSARSNRGLKKRKTSKDYEPTKVILVENRLTNLSSDDVSDFALAIQMYTRSMVIQERVKDLQPGVKSYQKRINVTKLETTRLGIRKRDPCTPYTDPQGFIYVDNQGRNRLMRSDELYKFSDGTLTRVRTLLDDITKNIEMEYLPQRR</sequence>
<comment type="caution">
    <text evidence="2">The sequence shown here is derived from an EMBL/GenBank/DDBJ whole genome shotgun (WGS) entry which is preliminary data.</text>
</comment>
<gene>
    <name evidence="2" type="ORF">Tco_0680514</name>
</gene>
<proteinExistence type="predicted"/>